<dbReference type="InterPro" id="IPR027417">
    <property type="entry name" value="P-loop_NTPase"/>
</dbReference>
<feature type="domain" description="ABC transporter" evidence="4">
    <location>
        <begin position="5"/>
        <end position="240"/>
    </location>
</feature>
<dbReference type="GO" id="GO:0098796">
    <property type="term" value="C:membrane protein complex"/>
    <property type="evidence" value="ECO:0007669"/>
    <property type="project" value="UniProtKB-ARBA"/>
</dbReference>
<keyword evidence="2" id="KW-0547">Nucleotide-binding</keyword>
<dbReference type="PROSITE" id="PS00211">
    <property type="entry name" value="ABC_TRANSPORTER_1"/>
    <property type="match status" value="1"/>
</dbReference>
<keyword evidence="1" id="KW-0813">Transport</keyword>
<evidence type="ECO:0000259" key="4">
    <source>
        <dbReference type="PROSITE" id="PS50893"/>
    </source>
</evidence>
<evidence type="ECO:0000313" key="5">
    <source>
        <dbReference type="EMBL" id="HHP67798.1"/>
    </source>
</evidence>
<dbReference type="Pfam" id="PF00005">
    <property type="entry name" value="ABC_tran"/>
    <property type="match status" value="1"/>
</dbReference>
<protein>
    <submittedName>
        <fullName evidence="5">ABC transporter ATP-binding protein</fullName>
    </submittedName>
</protein>
<dbReference type="SUPFAM" id="SSF52540">
    <property type="entry name" value="P-loop containing nucleoside triphosphate hydrolases"/>
    <property type="match status" value="1"/>
</dbReference>
<dbReference type="InterPro" id="IPR017871">
    <property type="entry name" value="ABC_transporter-like_CS"/>
</dbReference>
<evidence type="ECO:0000256" key="3">
    <source>
        <dbReference type="ARBA" id="ARBA00022840"/>
    </source>
</evidence>
<dbReference type="FunFam" id="3.40.50.300:FF:000032">
    <property type="entry name" value="Export ABC transporter ATP-binding protein"/>
    <property type="match status" value="1"/>
</dbReference>
<evidence type="ECO:0000256" key="1">
    <source>
        <dbReference type="ARBA" id="ARBA00022448"/>
    </source>
</evidence>
<dbReference type="AlphaFoldDB" id="A0A7J3XYH3"/>
<dbReference type="GO" id="GO:0005886">
    <property type="term" value="C:plasma membrane"/>
    <property type="evidence" value="ECO:0007669"/>
    <property type="project" value="TreeGrafter"/>
</dbReference>
<comment type="caution">
    <text evidence="5">The sequence shown here is derived from an EMBL/GenBank/DDBJ whole genome shotgun (WGS) entry which is preliminary data.</text>
</comment>
<dbReference type="EMBL" id="DRYK01000044">
    <property type="protein sequence ID" value="HHP67798.1"/>
    <property type="molecule type" value="Genomic_DNA"/>
</dbReference>
<dbReference type="InterPro" id="IPR003439">
    <property type="entry name" value="ABC_transporter-like_ATP-bd"/>
</dbReference>
<dbReference type="InterPro" id="IPR003593">
    <property type="entry name" value="AAA+_ATPase"/>
</dbReference>
<dbReference type="SMART" id="SM00382">
    <property type="entry name" value="AAA"/>
    <property type="match status" value="1"/>
</dbReference>
<reference evidence="5" key="1">
    <citation type="journal article" date="2020" name="mSystems">
        <title>Genome- and Community-Level Interaction Insights into Carbon Utilization and Element Cycling Functions of Hydrothermarchaeota in Hydrothermal Sediment.</title>
        <authorList>
            <person name="Zhou Z."/>
            <person name="Liu Y."/>
            <person name="Xu W."/>
            <person name="Pan J."/>
            <person name="Luo Z.H."/>
            <person name="Li M."/>
        </authorList>
    </citation>
    <scope>NUCLEOTIDE SEQUENCE [LARGE SCALE GENOMIC DNA]</scope>
    <source>
        <strain evidence="5">SpSt-110</strain>
    </source>
</reference>
<evidence type="ECO:0000256" key="2">
    <source>
        <dbReference type="ARBA" id="ARBA00022741"/>
    </source>
</evidence>
<dbReference type="PANTHER" id="PTHR24220">
    <property type="entry name" value="IMPORT ATP-BINDING PROTEIN"/>
    <property type="match status" value="1"/>
</dbReference>
<dbReference type="GO" id="GO:0022857">
    <property type="term" value="F:transmembrane transporter activity"/>
    <property type="evidence" value="ECO:0007669"/>
    <property type="project" value="TreeGrafter"/>
</dbReference>
<proteinExistence type="predicted"/>
<gene>
    <name evidence="5" type="ORF">ENM60_03270</name>
</gene>
<dbReference type="InterPro" id="IPR017911">
    <property type="entry name" value="MacB-like_ATP-bd"/>
</dbReference>
<dbReference type="Gene3D" id="3.40.50.300">
    <property type="entry name" value="P-loop containing nucleotide triphosphate hydrolases"/>
    <property type="match status" value="1"/>
</dbReference>
<organism evidence="5">
    <name type="scientific">Thermogladius calderae</name>
    <dbReference type="NCBI Taxonomy" id="1200300"/>
    <lineage>
        <taxon>Archaea</taxon>
        <taxon>Thermoproteota</taxon>
        <taxon>Thermoprotei</taxon>
        <taxon>Desulfurococcales</taxon>
        <taxon>Desulfurococcaceae</taxon>
        <taxon>Thermogladius</taxon>
    </lineage>
</organism>
<keyword evidence="3 5" id="KW-0067">ATP-binding</keyword>
<sequence length="240" mass="26279">MGPVIELNNVWKIYKTGSIETPALRGVNLVVGKGDFISIMGPSGSGKSTLLNIIGLLDKPTRGEVRLAGRDISKLSGREMAYYRNYYLGFVFQRFNLVGRLSVRENIELPLIARGVPRSERLRMVVKALSMAGGDESWLEKKPTQLSGGQQQRVAIARAIVGNPLILLADEPTGNLDRASAKVVMETFQALNSRGLTIVLVTHDPEVANCSERIYVIRDGTIIESREPVKSRCITKTVGG</sequence>
<accession>A0A7J3XYH3</accession>
<dbReference type="PROSITE" id="PS50893">
    <property type="entry name" value="ABC_TRANSPORTER_2"/>
    <property type="match status" value="1"/>
</dbReference>
<dbReference type="InterPro" id="IPR015854">
    <property type="entry name" value="ABC_transpr_LolD-like"/>
</dbReference>
<name>A0A7J3XYH3_9CREN</name>
<dbReference type="PANTHER" id="PTHR24220:SF86">
    <property type="entry name" value="ABC TRANSPORTER ABCH.1"/>
    <property type="match status" value="1"/>
</dbReference>
<dbReference type="CDD" id="cd03255">
    <property type="entry name" value="ABC_MJ0796_LolCDE_FtsE"/>
    <property type="match status" value="1"/>
</dbReference>
<dbReference type="GO" id="GO:0016887">
    <property type="term" value="F:ATP hydrolysis activity"/>
    <property type="evidence" value="ECO:0007669"/>
    <property type="project" value="InterPro"/>
</dbReference>
<dbReference type="GO" id="GO:0005524">
    <property type="term" value="F:ATP binding"/>
    <property type="evidence" value="ECO:0007669"/>
    <property type="project" value="UniProtKB-KW"/>
</dbReference>